<dbReference type="InterPro" id="IPR006638">
    <property type="entry name" value="Elp3/MiaA/NifB-like_rSAM"/>
</dbReference>
<dbReference type="InterPro" id="IPR058240">
    <property type="entry name" value="rSAM_sf"/>
</dbReference>
<dbReference type="GO" id="GO:0051539">
    <property type="term" value="F:4 iron, 4 sulfur cluster binding"/>
    <property type="evidence" value="ECO:0007669"/>
    <property type="project" value="UniProtKB-KW"/>
</dbReference>
<organism evidence="7">
    <name type="scientific">hydrothermal vent metagenome</name>
    <dbReference type="NCBI Taxonomy" id="652676"/>
    <lineage>
        <taxon>unclassified sequences</taxon>
        <taxon>metagenomes</taxon>
        <taxon>ecological metagenomes</taxon>
    </lineage>
</organism>
<dbReference type="PROSITE" id="PS51918">
    <property type="entry name" value="RADICAL_SAM"/>
    <property type="match status" value="1"/>
</dbReference>
<dbReference type="InterPro" id="IPR007197">
    <property type="entry name" value="rSAM"/>
</dbReference>
<evidence type="ECO:0000256" key="5">
    <source>
        <dbReference type="ARBA" id="ARBA00023014"/>
    </source>
</evidence>
<comment type="cofactor">
    <cofactor evidence="1">
        <name>[4Fe-4S] cluster</name>
        <dbReference type="ChEBI" id="CHEBI:49883"/>
    </cofactor>
</comment>
<dbReference type="GO" id="GO:0046872">
    <property type="term" value="F:metal ion binding"/>
    <property type="evidence" value="ECO:0007669"/>
    <property type="project" value="UniProtKB-KW"/>
</dbReference>
<feature type="non-terminal residue" evidence="7">
    <location>
        <position position="1"/>
    </location>
</feature>
<evidence type="ECO:0000256" key="3">
    <source>
        <dbReference type="ARBA" id="ARBA00022723"/>
    </source>
</evidence>
<proteinExistence type="predicted"/>
<dbReference type="Gene3D" id="3.80.30.20">
    <property type="entry name" value="tm_1862 like domain"/>
    <property type="match status" value="1"/>
</dbReference>
<dbReference type="SFLD" id="SFLDG01123">
    <property type="entry name" value="methyltransferase_(Class_B)"/>
    <property type="match status" value="1"/>
</dbReference>
<protein>
    <recommendedName>
        <fullName evidence="6">Radical SAM core domain-containing protein</fullName>
    </recommendedName>
</protein>
<evidence type="ECO:0000256" key="4">
    <source>
        <dbReference type="ARBA" id="ARBA00023004"/>
    </source>
</evidence>
<dbReference type="SUPFAM" id="SSF102114">
    <property type="entry name" value="Radical SAM enzymes"/>
    <property type="match status" value="1"/>
</dbReference>
<evidence type="ECO:0000256" key="2">
    <source>
        <dbReference type="ARBA" id="ARBA00022691"/>
    </source>
</evidence>
<dbReference type="Pfam" id="PF04055">
    <property type="entry name" value="Radical_SAM"/>
    <property type="match status" value="1"/>
</dbReference>
<feature type="domain" description="Radical SAM core" evidence="6">
    <location>
        <begin position="23"/>
        <end position="257"/>
    </location>
</feature>
<dbReference type="AlphaFoldDB" id="A0A3B0VB59"/>
<dbReference type="InterPro" id="IPR034466">
    <property type="entry name" value="Methyltransferase_Class_B"/>
</dbReference>
<dbReference type="InterPro" id="IPR051198">
    <property type="entry name" value="BchE-like"/>
</dbReference>
<dbReference type="InterPro" id="IPR023404">
    <property type="entry name" value="rSAM_horseshoe"/>
</dbReference>
<dbReference type="SFLD" id="SFLDS00029">
    <property type="entry name" value="Radical_SAM"/>
    <property type="match status" value="1"/>
</dbReference>
<name>A0A3B0VB59_9ZZZZ</name>
<sequence>PQPWEGLIRRDFKQKNPHTAFYRDKGGMFNLQTKRGCTFKCIYCPYPHIEGHRHRLNSPAAVAETAISLQEAGAKYLFITDSAFNSDVEHSLAVAKAFREAGLAIPWGGFFAPTRPPANYFRIMKEAGLSHVEFGTESLNDSMLKSYRKPFRSADVFLAHQEAVAADLHVAHYLLLGGPGESHQTINNCLDNVERLSKAVIFFFLGIRVYPHTKLYDIALAEGKISHGMDLLEPFFYEADAINNNKINNLVKQRAANRTNWIIGSGDPVTLNVVSRMHAKGYVGPLWEYLIS</sequence>
<dbReference type="GO" id="GO:0003824">
    <property type="term" value="F:catalytic activity"/>
    <property type="evidence" value="ECO:0007669"/>
    <property type="project" value="InterPro"/>
</dbReference>
<evidence type="ECO:0000313" key="7">
    <source>
        <dbReference type="EMBL" id="VAW34069.1"/>
    </source>
</evidence>
<accession>A0A3B0VB59</accession>
<dbReference type="EMBL" id="UOEX01000085">
    <property type="protein sequence ID" value="VAW34069.1"/>
    <property type="molecule type" value="Genomic_DNA"/>
</dbReference>
<keyword evidence="2" id="KW-0949">S-adenosyl-L-methionine</keyword>
<dbReference type="SMART" id="SM00729">
    <property type="entry name" value="Elp3"/>
    <property type="match status" value="1"/>
</dbReference>
<dbReference type="PANTHER" id="PTHR43409:SF16">
    <property type="entry name" value="SLR0320 PROTEIN"/>
    <property type="match status" value="1"/>
</dbReference>
<dbReference type="PANTHER" id="PTHR43409">
    <property type="entry name" value="ANAEROBIC MAGNESIUM-PROTOPORPHYRIN IX MONOMETHYL ESTER CYCLASE-RELATED"/>
    <property type="match status" value="1"/>
</dbReference>
<keyword evidence="3" id="KW-0479">Metal-binding</keyword>
<evidence type="ECO:0000256" key="1">
    <source>
        <dbReference type="ARBA" id="ARBA00001966"/>
    </source>
</evidence>
<reference evidence="7" key="1">
    <citation type="submission" date="2018-06" db="EMBL/GenBank/DDBJ databases">
        <authorList>
            <person name="Zhirakovskaya E."/>
        </authorList>
    </citation>
    <scope>NUCLEOTIDE SEQUENCE</scope>
</reference>
<dbReference type="GO" id="GO:0005829">
    <property type="term" value="C:cytosol"/>
    <property type="evidence" value="ECO:0007669"/>
    <property type="project" value="TreeGrafter"/>
</dbReference>
<keyword evidence="4" id="KW-0408">Iron</keyword>
<keyword evidence="5" id="KW-0411">Iron-sulfur</keyword>
<dbReference type="SFLD" id="SFLDG01082">
    <property type="entry name" value="B12-binding_domain_containing"/>
    <property type="match status" value="1"/>
</dbReference>
<gene>
    <name evidence="7" type="ORF">MNBD_DELTA03-1524</name>
</gene>
<evidence type="ECO:0000259" key="6">
    <source>
        <dbReference type="PROSITE" id="PS51918"/>
    </source>
</evidence>